<gene>
    <name evidence="2" type="ORF">CC85DRAFT_176783</name>
</gene>
<dbReference type="GeneID" id="28980347"/>
<evidence type="ECO:0000256" key="1">
    <source>
        <dbReference type="SAM" id="MobiDB-lite"/>
    </source>
</evidence>
<evidence type="ECO:0000313" key="3">
    <source>
        <dbReference type="Proteomes" id="UP000053611"/>
    </source>
</evidence>
<evidence type="ECO:0000313" key="2">
    <source>
        <dbReference type="EMBL" id="KLT39858.1"/>
    </source>
</evidence>
<dbReference type="AlphaFoldDB" id="A0A0J0XFM6"/>
<dbReference type="Proteomes" id="UP000053611">
    <property type="component" value="Unassembled WGS sequence"/>
</dbReference>
<dbReference type="EMBL" id="KQ087247">
    <property type="protein sequence ID" value="KLT39858.1"/>
    <property type="molecule type" value="Genomic_DNA"/>
</dbReference>
<keyword evidence="3" id="KW-1185">Reference proteome</keyword>
<sequence length="222" mass="24072">MVARRRLIFCFPSGMSPSIPGVPPVLAARSWRRHDPPSSSSLGRRPRALEQDPPCQALRCHVRCDPRRRSEQKNALHLTTPSRPHILRTDLHVPSATCPVYPHSLIPPTRVYASDDLIGMGSECVRSRSGARVLVMCLCRALLISHRVSSQPAMAFPPSSVLFLIVSPSRSPAPVPGVPCMPRRERFPRSSASPDQRGALARPIPGLSAAASRKGHGAGGVK</sequence>
<name>A0A0J0XFM6_9TREE</name>
<feature type="region of interest" description="Disordered" evidence="1">
    <location>
        <begin position="174"/>
        <end position="222"/>
    </location>
</feature>
<reference evidence="2 3" key="1">
    <citation type="submission" date="2015-03" db="EMBL/GenBank/DDBJ databases">
        <title>Genomics and transcriptomics of the oil-accumulating basidiomycete yeast T. oleaginosus allow insights into substrate utilization and the diverse evolutionary trajectories of mating systems in fungi.</title>
        <authorList>
            <consortium name="DOE Joint Genome Institute"/>
            <person name="Kourist R."/>
            <person name="Kracht O."/>
            <person name="Bracharz F."/>
            <person name="Lipzen A."/>
            <person name="Nolan M."/>
            <person name="Ohm R."/>
            <person name="Grigoriev I."/>
            <person name="Sun S."/>
            <person name="Heitman J."/>
            <person name="Bruck T."/>
            <person name="Nowrousian M."/>
        </authorList>
    </citation>
    <scope>NUCLEOTIDE SEQUENCE [LARGE SCALE GENOMIC DNA]</scope>
    <source>
        <strain evidence="2 3">IBC0246</strain>
    </source>
</reference>
<dbReference type="RefSeq" id="XP_018276349.1">
    <property type="nucleotide sequence ID" value="XM_018419744.1"/>
</dbReference>
<accession>A0A0J0XFM6</accession>
<feature type="region of interest" description="Disordered" evidence="1">
    <location>
        <begin position="30"/>
        <end position="50"/>
    </location>
</feature>
<organism evidence="2 3">
    <name type="scientific">Cutaneotrichosporon oleaginosum</name>
    <dbReference type="NCBI Taxonomy" id="879819"/>
    <lineage>
        <taxon>Eukaryota</taxon>
        <taxon>Fungi</taxon>
        <taxon>Dikarya</taxon>
        <taxon>Basidiomycota</taxon>
        <taxon>Agaricomycotina</taxon>
        <taxon>Tremellomycetes</taxon>
        <taxon>Trichosporonales</taxon>
        <taxon>Trichosporonaceae</taxon>
        <taxon>Cutaneotrichosporon</taxon>
    </lineage>
</organism>
<protein>
    <submittedName>
        <fullName evidence="2">Uncharacterized protein</fullName>
    </submittedName>
</protein>
<proteinExistence type="predicted"/>